<dbReference type="Pfam" id="PF06074">
    <property type="entry name" value="Portal_Mu"/>
    <property type="match status" value="1"/>
</dbReference>
<name>A0A7U4GDH0_YEREN</name>
<dbReference type="EMBL" id="CP007448">
    <property type="protein sequence ID" value="AHM72416.2"/>
    <property type="molecule type" value="Genomic_DNA"/>
</dbReference>
<reference evidence="1 2" key="1">
    <citation type="submission" date="2017-11" db="EMBL/GenBank/DDBJ databases">
        <title>The complete genome sequence and comparative genome analysis of Yersinia enterocolitica strain LC20.</title>
        <authorList>
            <person name="Shi G."/>
            <person name="Su M."/>
            <person name="Liang J."/>
            <person name="Gu W."/>
            <person name="Xiao Y."/>
            <person name="Zhang Z."/>
            <person name="Qiu H."/>
            <person name="Duan R."/>
            <person name="Zhang Z."/>
            <person name="Li Y."/>
            <person name="Zhang X."/>
            <person name="Ling Y."/>
            <person name="Song L."/>
            <person name="Chen M."/>
            <person name="Zhao Y."/>
            <person name="Wu J."/>
            <person name="Jing H."/>
            <person name="Xiao J."/>
            <person name="Wang X."/>
        </authorList>
    </citation>
    <scope>NUCLEOTIDE SEQUENCE [LARGE SCALE GENOMIC DNA]</scope>
    <source>
        <strain evidence="1 2">LC20</strain>
    </source>
</reference>
<evidence type="ECO:0000313" key="2">
    <source>
        <dbReference type="Proteomes" id="UP000230961"/>
    </source>
</evidence>
<dbReference type="AlphaFoldDB" id="A0A7U4GDH0"/>
<dbReference type="Proteomes" id="UP000230961">
    <property type="component" value="Chromosome"/>
</dbReference>
<sequence>MGQIVDQYGRPLKREVLKESQTSRVAQLNRQWPMHPSKGLSIRKLPHILEAAERGDLSAQADLFEDMLERDGHIFSEMAKRKNALLTLDWSIEPPENATAAEKKLAMVVSSWLKSIPDMEDIILNAADAIGHGFAAQEIETWELEENVWLPTKVVLRPHRWFSTTPETNDEIRLNDGTFQGSELWPFGWLVHTHNAKPGFIAQSGLYRVLVWPYLFKNYALRDMAEFLEIYGLPLRVGKYMPGATDREKDSLLHALVTLGHDAAGIIPEGSSIEFESAAVGQSDPFQAMIDWAERTESKVILGATLTSQADGKSSTNALGNVHNDVRHDILVSDARQLEGFFRDFIRMLLALNGEEVSARRQPKLVFDTRDIEDIKVFSEGVSNLVSAGMKSIPTSWIHKKLGIPVPQQGEDVLTAPAPAPMSAGLSLVSNPQRFTSFAALSTTSEIDDPAQGVLDEAQTVPEAINQAMDKLIAPLVAALSQGQSPDEAINIIAASYPALDDSQLQQLLTQAIFVADIWGHLNAES</sequence>
<gene>
    <name evidence="1" type="ORF">LC20_01162</name>
</gene>
<evidence type="ECO:0000313" key="1">
    <source>
        <dbReference type="EMBL" id="AHM72416.2"/>
    </source>
</evidence>
<proteinExistence type="predicted"/>
<evidence type="ECO:0008006" key="3">
    <source>
        <dbReference type="Google" id="ProtNLM"/>
    </source>
</evidence>
<accession>A0A7U4GDH0</accession>
<organism evidence="1 2">
    <name type="scientific">Yersinia enterocolitica LC20</name>
    <dbReference type="NCBI Taxonomy" id="1443113"/>
    <lineage>
        <taxon>Bacteria</taxon>
        <taxon>Pseudomonadati</taxon>
        <taxon>Pseudomonadota</taxon>
        <taxon>Gammaproteobacteria</taxon>
        <taxon>Enterobacterales</taxon>
        <taxon>Yersiniaceae</taxon>
        <taxon>Yersinia</taxon>
    </lineage>
</organism>
<protein>
    <recommendedName>
        <fullName evidence="3">Mu-like prophage FluMu protein gp29</fullName>
    </recommendedName>
</protein>
<dbReference type="InterPro" id="IPR009279">
    <property type="entry name" value="Portal_Mu"/>
</dbReference>
<dbReference type="KEGG" id="yel:LC20_01162"/>